<dbReference type="PANTHER" id="PTHR43175">
    <property type="entry name" value="CARBONIC ANHYDRASE"/>
    <property type="match status" value="1"/>
</dbReference>
<keyword evidence="3 4" id="KW-0862">Zinc</keyword>
<keyword evidence="7" id="KW-1185">Reference proteome</keyword>
<evidence type="ECO:0000256" key="5">
    <source>
        <dbReference type="RuleBase" id="RU003956"/>
    </source>
</evidence>
<keyword evidence="2 4" id="KW-0479">Metal-binding</keyword>
<comment type="similarity">
    <text evidence="1 5">Belongs to the beta-class carbonic anhydrase family.</text>
</comment>
<feature type="binding site" evidence="4">
    <location>
        <position position="47"/>
    </location>
    <ligand>
        <name>Zn(2+)</name>
        <dbReference type="ChEBI" id="CHEBI:29105"/>
    </ligand>
</feature>
<sequence length="187" mass="20574">MSNTNETSPPIPSQELLDRNVKYAEGHKAKIGAENWGHFPKTAIITCMDCRLHPQKQLGLGDFDTTIIRNAGGGAGELTRSILITQKFGTRHFVVIKHSDCGYFHISKDAIIEDFKAHAKDPNAIDAVADKIPTNFGQLSVDNLALRDVEYLRKSPLIYPETKVTGWVFDDNTGKASLNSCLCSGMV</sequence>
<dbReference type="InterPro" id="IPR001765">
    <property type="entry name" value="Carbonic_anhydrase"/>
</dbReference>
<dbReference type="SMART" id="SM00947">
    <property type="entry name" value="Pro_CA"/>
    <property type="match status" value="1"/>
</dbReference>
<evidence type="ECO:0000256" key="1">
    <source>
        <dbReference type="ARBA" id="ARBA00006217"/>
    </source>
</evidence>
<dbReference type="GO" id="GO:0008270">
    <property type="term" value="F:zinc ion binding"/>
    <property type="evidence" value="ECO:0007669"/>
    <property type="project" value="UniProtKB-UniRule"/>
</dbReference>
<organism evidence="6 7">
    <name type="scientific">Tetrapyrgos nigripes</name>
    <dbReference type="NCBI Taxonomy" id="182062"/>
    <lineage>
        <taxon>Eukaryota</taxon>
        <taxon>Fungi</taxon>
        <taxon>Dikarya</taxon>
        <taxon>Basidiomycota</taxon>
        <taxon>Agaricomycotina</taxon>
        <taxon>Agaricomycetes</taxon>
        <taxon>Agaricomycetidae</taxon>
        <taxon>Agaricales</taxon>
        <taxon>Marasmiineae</taxon>
        <taxon>Marasmiaceae</taxon>
        <taxon>Tetrapyrgos</taxon>
    </lineage>
</organism>
<dbReference type="Gene3D" id="3.40.1050.10">
    <property type="entry name" value="Carbonic anhydrase"/>
    <property type="match status" value="1"/>
</dbReference>
<feature type="binding site" evidence="4">
    <location>
        <position position="98"/>
    </location>
    <ligand>
        <name>Zn(2+)</name>
        <dbReference type="ChEBI" id="CHEBI:29105"/>
    </ligand>
</feature>
<dbReference type="AlphaFoldDB" id="A0A8H5GLC6"/>
<dbReference type="EC" id="4.2.1.1" evidence="5"/>
<dbReference type="Proteomes" id="UP000559256">
    <property type="component" value="Unassembled WGS sequence"/>
</dbReference>
<reference evidence="6 7" key="1">
    <citation type="journal article" date="2020" name="ISME J.">
        <title>Uncovering the hidden diversity of litter-decomposition mechanisms in mushroom-forming fungi.</title>
        <authorList>
            <person name="Floudas D."/>
            <person name="Bentzer J."/>
            <person name="Ahren D."/>
            <person name="Johansson T."/>
            <person name="Persson P."/>
            <person name="Tunlid A."/>
        </authorList>
    </citation>
    <scope>NUCLEOTIDE SEQUENCE [LARGE SCALE GENOMIC DNA]</scope>
    <source>
        <strain evidence="6 7">CBS 291.85</strain>
    </source>
</reference>
<protein>
    <recommendedName>
        <fullName evidence="5">Carbonic anhydrase</fullName>
        <ecNumber evidence="5">4.2.1.1</ecNumber>
    </recommendedName>
    <alternativeName>
        <fullName evidence="5">Carbonate dehydratase</fullName>
    </alternativeName>
</protein>
<comment type="function">
    <text evidence="5">Reversible hydration of carbon dioxide.</text>
</comment>
<comment type="cofactor">
    <cofactor evidence="4">
        <name>Zn(2+)</name>
        <dbReference type="ChEBI" id="CHEBI:29105"/>
    </cofactor>
    <text evidence="4">Binds 1 zinc ion per subunit.</text>
</comment>
<gene>
    <name evidence="6" type="ORF">D9758_003853</name>
</gene>
<keyword evidence="5" id="KW-0456">Lyase</keyword>
<dbReference type="SUPFAM" id="SSF53056">
    <property type="entry name" value="beta-carbonic anhydrase, cab"/>
    <property type="match status" value="1"/>
</dbReference>
<dbReference type="Pfam" id="PF00484">
    <property type="entry name" value="Pro_CA"/>
    <property type="match status" value="1"/>
</dbReference>
<evidence type="ECO:0000313" key="6">
    <source>
        <dbReference type="EMBL" id="KAF5367123.1"/>
    </source>
</evidence>
<dbReference type="GO" id="GO:0004089">
    <property type="term" value="F:carbonate dehydratase activity"/>
    <property type="evidence" value="ECO:0007669"/>
    <property type="project" value="UniProtKB-UniRule"/>
</dbReference>
<dbReference type="InterPro" id="IPR036874">
    <property type="entry name" value="Carbonic_anhydrase_sf"/>
</dbReference>
<evidence type="ECO:0000313" key="7">
    <source>
        <dbReference type="Proteomes" id="UP000559256"/>
    </source>
</evidence>
<dbReference type="OrthoDB" id="10248475at2759"/>
<dbReference type="EMBL" id="JAACJM010000020">
    <property type="protein sequence ID" value="KAF5367123.1"/>
    <property type="molecule type" value="Genomic_DNA"/>
</dbReference>
<evidence type="ECO:0000256" key="2">
    <source>
        <dbReference type="ARBA" id="ARBA00022723"/>
    </source>
</evidence>
<feature type="binding site" evidence="4">
    <location>
        <position position="101"/>
    </location>
    <ligand>
        <name>Zn(2+)</name>
        <dbReference type="ChEBI" id="CHEBI:29105"/>
    </ligand>
</feature>
<evidence type="ECO:0000256" key="3">
    <source>
        <dbReference type="ARBA" id="ARBA00022833"/>
    </source>
</evidence>
<evidence type="ECO:0000256" key="4">
    <source>
        <dbReference type="PIRSR" id="PIRSR601765-1"/>
    </source>
</evidence>
<proteinExistence type="inferred from homology"/>
<name>A0A8H5GLC6_9AGAR</name>
<dbReference type="PANTHER" id="PTHR43175:SF3">
    <property type="entry name" value="CARBON DISULFIDE HYDROLASE"/>
    <property type="match status" value="1"/>
</dbReference>
<comment type="caution">
    <text evidence="6">The sequence shown here is derived from an EMBL/GenBank/DDBJ whole genome shotgun (WGS) entry which is preliminary data.</text>
</comment>
<comment type="catalytic activity">
    <reaction evidence="5">
        <text>hydrogencarbonate + H(+) = CO2 + H2O</text>
        <dbReference type="Rhea" id="RHEA:10748"/>
        <dbReference type="ChEBI" id="CHEBI:15377"/>
        <dbReference type="ChEBI" id="CHEBI:15378"/>
        <dbReference type="ChEBI" id="CHEBI:16526"/>
        <dbReference type="ChEBI" id="CHEBI:17544"/>
        <dbReference type="EC" id="4.2.1.1"/>
    </reaction>
</comment>
<feature type="binding site" evidence="4">
    <location>
        <position position="49"/>
    </location>
    <ligand>
        <name>Zn(2+)</name>
        <dbReference type="ChEBI" id="CHEBI:29105"/>
    </ligand>
</feature>
<accession>A0A8H5GLC6</accession>